<reference evidence="2 3" key="1">
    <citation type="journal article" date="2019" name="Sci. Rep.">
        <title>Orb-weaving spider Araneus ventricosus genome elucidates the spidroin gene catalogue.</title>
        <authorList>
            <person name="Kono N."/>
            <person name="Nakamura H."/>
            <person name="Ohtoshi R."/>
            <person name="Moran D.A.P."/>
            <person name="Shinohara A."/>
            <person name="Yoshida Y."/>
            <person name="Fujiwara M."/>
            <person name="Mori M."/>
            <person name="Tomita M."/>
            <person name="Arakawa K."/>
        </authorList>
    </citation>
    <scope>NUCLEOTIDE SEQUENCE [LARGE SCALE GENOMIC DNA]</scope>
</reference>
<keyword evidence="3" id="KW-1185">Reference proteome</keyword>
<gene>
    <name evidence="2" type="ORF">AVEN_35269_1</name>
</gene>
<dbReference type="AlphaFoldDB" id="A0A4Y2EH82"/>
<evidence type="ECO:0000313" key="2">
    <source>
        <dbReference type="EMBL" id="GBM27609.1"/>
    </source>
</evidence>
<evidence type="ECO:0000313" key="3">
    <source>
        <dbReference type="Proteomes" id="UP000499080"/>
    </source>
</evidence>
<feature type="region of interest" description="Disordered" evidence="1">
    <location>
        <begin position="79"/>
        <end position="99"/>
    </location>
</feature>
<sequence>MTGWIGVLPKKVVVVVSYSTCSSPQLDQVQESARPNRRTTLDARGKKSDFVHCLYALAGYGGMAFTPWVTLPGEKIPDVHRPFHPRTPPPPRRGSIIGLGGSKEVYSACKL</sequence>
<dbReference type="EMBL" id="BGPR01000590">
    <property type="protein sequence ID" value="GBM27609.1"/>
    <property type="molecule type" value="Genomic_DNA"/>
</dbReference>
<dbReference type="Proteomes" id="UP000499080">
    <property type="component" value="Unassembled WGS sequence"/>
</dbReference>
<name>A0A4Y2EH82_ARAVE</name>
<proteinExistence type="predicted"/>
<accession>A0A4Y2EH82</accession>
<organism evidence="2 3">
    <name type="scientific">Araneus ventricosus</name>
    <name type="common">Orbweaver spider</name>
    <name type="synonym">Epeira ventricosa</name>
    <dbReference type="NCBI Taxonomy" id="182803"/>
    <lineage>
        <taxon>Eukaryota</taxon>
        <taxon>Metazoa</taxon>
        <taxon>Ecdysozoa</taxon>
        <taxon>Arthropoda</taxon>
        <taxon>Chelicerata</taxon>
        <taxon>Arachnida</taxon>
        <taxon>Araneae</taxon>
        <taxon>Araneomorphae</taxon>
        <taxon>Entelegynae</taxon>
        <taxon>Araneoidea</taxon>
        <taxon>Araneidae</taxon>
        <taxon>Araneus</taxon>
    </lineage>
</organism>
<evidence type="ECO:0000256" key="1">
    <source>
        <dbReference type="SAM" id="MobiDB-lite"/>
    </source>
</evidence>
<comment type="caution">
    <text evidence="2">The sequence shown here is derived from an EMBL/GenBank/DDBJ whole genome shotgun (WGS) entry which is preliminary data.</text>
</comment>
<protein>
    <submittedName>
        <fullName evidence="2">Uncharacterized protein</fullName>
    </submittedName>
</protein>